<protein>
    <submittedName>
        <fullName evidence="6">LacI family DNA-binding transcriptional regulator</fullName>
    </submittedName>
</protein>
<dbReference type="PROSITE" id="PS00356">
    <property type="entry name" value="HTH_LACI_1"/>
    <property type="match status" value="1"/>
</dbReference>
<dbReference type="SUPFAM" id="SSF53822">
    <property type="entry name" value="Periplasmic binding protein-like I"/>
    <property type="match status" value="1"/>
</dbReference>
<evidence type="ECO:0000313" key="7">
    <source>
        <dbReference type="Proteomes" id="UP000274661"/>
    </source>
</evidence>
<dbReference type="PANTHER" id="PTHR30146:SF153">
    <property type="entry name" value="LACTOSE OPERON REPRESSOR"/>
    <property type="match status" value="1"/>
</dbReference>
<organism evidence="6 7">
    <name type="scientific">Sphingomonas ginkgonis</name>
    <dbReference type="NCBI Taxonomy" id="2315330"/>
    <lineage>
        <taxon>Bacteria</taxon>
        <taxon>Pseudomonadati</taxon>
        <taxon>Pseudomonadota</taxon>
        <taxon>Alphaproteobacteria</taxon>
        <taxon>Sphingomonadales</taxon>
        <taxon>Sphingomonadaceae</taxon>
        <taxon>Sphingomonas</taxon>
    </lineage>
</organism>
<dbReference type="GO" id="GO:0000976">
    <property type="term" value="F:transcription cis-regulatory region binding"/>
    <property type="evidence" value="ECO:0007669"/>
    <property type="project" value="TreeGrafter"/>
</dbReference>
<feature type="region of interest" description="Disordered" evidence="4">
    <location>
        <begin position="340"/>
        <end position="364"/>
    </location>
</feature>
<dbReference type="Pfam" id="PF13377">
    <property type="entry name" value="Peripla_BP_3"/>
    <property type="match status" value="1"/>
</dbReference>
<dbReference type="AlphaFoldDB" id="A0A429V8K1"/>
<accession>A0A429V8K1</accession>
<dbReference type="PANTHER" id="PTHR30146">
    <property type="entry name" value="LACI-RELATED TRANSCRIPTIONAL REPRESSOR"/>
    <property type="match status" value="1"/>
</dbReference>
<dbReference type="Proteomes" id="UP000274661">
    <property type="component" value="Unassembled WGS sequence"/>
</dbReference>
<dbReference type="OrthoDB" id="7185860at2"/>
<keyword evidence="2 6" id="KW-0238">DNA-binding</keyword>
<reference evidence="6 7" key="1">
    <citation type="submission" date="2018-12" db="EMBL/GenBank/DDBJ databases">
        <title>Sphingomonas sp. HMF7854 Genome sequencing and assembly.</title>
        <authorList>
            <person name="Cha I."/>
            <person name="Kang H."/>
            <person name="Kim H."/>
            <person name="Kang J."/>
            <person name="Joh K."/>
        </authorList>
    </citation>
    <scope>NUCLEOTIDE SEQUENCE [LARGE SCALE GENOMIC DNA]</scope>
    <source>
        <strain evidence="6 7">HMF7854</strain>
    </source>
</reference>
<dbReference type="Gene3D" id="1.10.260.40">
    <property type="entry name" value="lambda repressor-like DNA-binding domains"/>
    <property type="match status" value="1"/>
</dbReference>
<dbReference type="InterPro" id="IPR000843">
    <property type="entry name" value="HTH_LacI"/>
</dbReference>
<dbReference type="SUPFAM" id="SSF47413">
    <property type="entry name" value="lambda repressor-like DNA-binding domains"/>
    <property type="match status" value="1"/>
</dbReference>
<keyword evidence="7" id="KW-1185">Reference proteome</keyword>
<evidence type="ECO:0000256" key="3">
    <source>
        <dbReference type="ARBA" id="ARBA00023163"/>
    </source>
</evidence>
<evidence type="ECO:0000256" key="1">
    <source>
        <dbReference type="ARBA" id="ARBA00023015"/>
    </source>
</evidence>
<name>A0A429V8K1_9SPHN</name>
<keyword evidence="1" id="KW-0805">Transcription regulation</keyword>
<evidence type="ECO:0000256" key="4">
    <source>
        <dbReference type="SAM" id="MobiDB-lite"/>
    </source>
</evidence>
<keyword evidence="3" id="KW-0804">Transcription</keyword>
<dbReference type="PRINTS" id="PR00036">
    <property type="entry name" value="HTHLACI"/>
</dbReference>
<dbReference type="EMBL" id="RWJF01000001">
    <property type="protein sequence ID" value="RST30212.1"/>
    <property type="molecule type" value="Genomic_DNA"/>
</dbReference>
<comment type="caution">
    <text evidence="6">The sequence shown here is derived from an EMBL/GenBank/DDBJ whole genome shotgun (WGS) entry which is preliminary data.</text>
</comment>
<dbReference type="CDD" id="cd01392">
    <property type="entry name" value="HTH_LacI"/>
    <property type="match status" value="1"/>
</dbReference>
<proteinExistence type="predicted"/>
<dbReference type="SMART" id="SM00354">
    <property type="entry name" value="HTH_LACI"/>
    <property type="match status" value="1"/>
</dbReference>
<dbReference type="InterPro" id="IPR028082">
    <property type="entry name" value="Peripla_BP_I"/>
</dbReference>
<dbReference type="PROSITE" id="PS50932">
    <property type="entry name" value="HTH_LACI_2"/>
    <property type="match status" value="1"/>
</dbReference>
<dbReference type="InterPro" id="IPR046335">
    <property type="entry name" value="LacI/GalR-like_sensor"/>
</dbReference>
<evidence type="ECO:0000259" key="5">
    <source>
        <dbReference type="PROSITE" id="PS50932"/>
    </source>
</evidence>
<dbReference type="CDD" id="cd01545">
    <property type="entry name" value="PBP1_SalR"/>
    <property type="match status" value="1"/>
</dbReference>
<evidence type="ECO:0000313" key="6">
    <source>
        <dbReference type="EMBL" id="RST30212.1"/>
    </source>
</evidence>
<dbReference type="Pfam" id="PF00356">
    <property type="entry name" value="LacI"/>
    <property type="match status" value="1"/>
</dbReference>
<gene>
    <name evidence="6" type="ORF">HMF7854_04740</name>
</gene>
<dbReference type="GO" id="GO:0003700">
    <property type="term" value="F:DNA-binding transcription factor activity"/>
    <property type="evidence" value="ECO:0007669"/>
    <property type="project" value="TreeGrafter"/>
</dbReference>
<sequence>MGPTSRPSRRSRGAVTIDDVARAAGVSAMTVSRVINGGRNVRDSTRAAVQEAVQQLNYAPNSAARSLAAGESAQVGLLYANPSAAYLSQFLIGALGAAKRLGAHLQLESCVSDDPDEQAEVTRRLATSDVDGFVLPPPLSESKPILAELEAIDLPVVTLSFAPPQDSGLNVRIDDCEAALEMTRYLIGLGHRRIGFIKGHPNDIASADRHQGFLKALEEAGLDAADQPIEQGYFTYRSGLAATERILSGAQLPTAIFASNDDMAAAAVSVAHRRGLQVPRDISVVGFDDTAVATTIWPELTTVRQPIADMADAALELLMSDLKRRRAGSKRRGAERVLAHELVVRESSGPPPAPRKPARRSRSA</sequence>
<evidence type="ECO:0000256" key="2">
    <source>
        <dbReference type="ARBA" id="ARBA00023125"/>
    </source>
</evidence>
<feature type="domain" description="HTH lacI-type" evidence="5">
    <location>
        <begin position="15"/>
        <end position="69"/>
    </location>
</feature>
<dbReference type="InterPro" id="IPR010982">
    <property type="entry name" value="Lambda_DNA-bd_dom_sf"/>
</dbReference>
<dbReference type="Gene3D" id="3.40.50.2300">
    <property type="match status" value="2"/>
</dbReference>